<proteinExistence type="predicted"/>
<dbReference type="Proteomes" id="UP000696280">
    <property type="component" value="Unassembled WGS sequence"/>
</dbReference>
<keyword evidence="2" id="KW-1185">Reference proteome</keyword>
<reference evidence="1" key="1">
    <citation type="submission" date="2021-07" db="EMBL/GenBank/DDBJ databases">
        <authorList>
            <person name="Durling M."/>
        </authorList>
    </citation>
    <scope>NUCLEOTIDE SEQUENCE</scope>
</reference>
<sequence>MPSQAPPKPSQPTPASQNELVMVPRSQGLYHLSTSGKYYQVTCSIDTAGDTAFTAYPGVNNALECAQKFNTWNAITATNPECFSIRFYLVSPNGHNNRILTFAPASGEENAAIA</sequence>
<dbReference type="EMBL" id="CAJVRL010000055">
    <property type="protein sequence ID" value="CAG8954018.1"/>
    <property type="molecule type" value="Genomic_DNA"/>
</dbReference>
<evidence type="ECO:0000313" key="2">
    <source>
        <dbReference type="Proteomes" id="UP000696280"/>
    </source>
</evidence>
<accession>A0A9N9KWA1</accession>
<protein>
    <submittedName>
        <fullName evidence="1">Uncharacterized protein</fullName>
    </submittedName>
</protein>
<name>A0A9N9KWA1_9HELO</name>
<gene>
    <name evidence="1" type="ORF">HYFRA_00009118</name>
</gene>
<evidence type="ECO:0000313" key="1">
    <source>
        <dbReference type="EMBL" id="CAG8954018.1"/>
    </source>
</evidence>
<organism evidence="1 2">
    <name type="scientific">Hymenoscyphus fraxineus</name>
    <dbReference type="NCBI Taxonomy" id="746836"/>
    <lineage>
        <taxon>Eukaryota</taxon>
        <taxon>Fungi</taxon>
        <taxon>Dikarya</taxon>
        <taxon>Ascomycota</taxon>
        <taxon>Pezizomycotina</taxon>
        <taxon>Leotiomycetes</taxon>
        <taxon>Helotiales</taxon>
        <taxon>Helotiaceae</taxon>
        <taxon>Hymenoscyphus</taxon>
    </lineage>
</organism>
<comment type="caution">
    <text evidence="1">The sequence shown here is derived from an EMBL/GenBank/DDBJ whole genome shotgun (WGS) entry which is preliminary data.</text>
</comment>
<dbReference type="AlphaFoldDB" id="A0A9N9KWA1"/>